<comment type="similarity">
    <text evidence="9">Belongs to the Tom70 family.</text>
</comment>
<proteinExistence type="inferred from homology"/>
<evidence type="ECO:0000256" key="9">
    <source>
        <dbReference type="ARBA" id="ARBA00038030"/>
    </source>
</evidence>
<dbReference type="Gene3D" id="1.25.40.10">
    <property type="entry name" value="Tetratricopeptide repeat domain"/>
    <property type="match status" value="3"/>
</dbReference>
<keyword evidence="12" id="KW-0675">Receptor</keyword>
<feature type="repeat" description="TPR" evidence="10">
    <location>
        <begin position="544"/>
        <end position="577"/>
    </location>
</feature>
<dbReference type="PANTHER" id="PTHR46208">
    <property type="entry name" value="MITOCHONDRIAL IMPORT RECEPTOR SUBUNIT TOM70"/>
    <property type="match status" value="1"/>
</dbReference>
<dbReference type="GO" id="GO:0008320">
    <property type="term" value="F:protein transmembrane transporter activity"/>
    <property type="evidence" value="ECO:0007669"/>
    <property type="project" value="TreeGrafter"/>
</dbReference>
<dbReference type="Proteomes" id="UP000478052">
    <property type="component" value="Unassembled WGS sequence"/>
</dbReference>
<dbReference type="InterPro" id="IPR011990">
    <property type="entry name" value="TPR-like_helical_dom_sf"/>
</dbReference>
<keyword evidence="3" id="KW-0677">Repeat</keyword>
<dbReference type="Pfam" id="PF13181">
    <property type="entry name" value="TPR_8"/>
    <property type="match status" value="5"/>
</dbReference>
<accession>A0A6G0YJF2</accession>
<dbReference type="GO" id="GO:0005741">
    <property type="term" value="C:mitochondrial outer membrane"/>
    <property type="evidence" value="ECO:0007669"/>
    <property type="project" value="UniProtKB-SubCell"/>
</dbReference>
<dbReference type="InterPro" id="IPR019734">
    <property type="entry name" value="TPR_rpt"/>
</dbReference>
<dbReference type="OrthoDB" id="66418at2759"/>
<name>A0A6G0YJF2_APHCR</name>
<feature type="repeat" description="TPR" evidence="10">
    <location>
        <begin position="469"/>
        <end position="502"/>
    </location>
</feature>
<keyword evidence="7" id="KW-0496">Mitochondrion</keyword>
<evidence type="ECO:0000256" key="3">
    <source>
        <dbReference type="ARBA" id="ARBA00022737"/>
    </source>
</evidence>
<keyword evidence="2 11" id="KW-0812">Transmembrane</keyword>
<feature type="repeat" description="TPR" evidence="10">
    <location>
        <begin position="88"/>
        <end position="121"/>
    </location>
</feature>
<evidence type="ECO:0000256" key="4">
    <source>
        <dbReference type="ARBA" id="ARBA00022787"/>
    </source>
</evidence>
<protein>
    <submittedName>
        <fullName evidence="12">Mitochondrial import receptor subunit TOM70-like</fullName>
    </submittedName>
</protein>
<keyword evidence="13" id="KW-1185">Reference proteome</keyword>
<evidence type="ECO:0000313" key="13">
    <source>
        <dbReference type="Proteomes" id="UP000478052"/>
    </source>
</evidence>
<comment type="subcellular location">
    <subcellularLocation>
        <location evidence="1">Mitochondrion outer membrane</location>
        <topology evidence="1">Single-pass membrane protein</topology>
    </subcellularLocation>
</comment>
<evidence type="ECO:0000256" key="2">
    <source>
        <dbReference type="ARBA" id="ARBA00022692"/>
    </source>
</evidence>
<feature type="transmembrane region" description="Helical" evidence="11">
    <location>
        <begin position="17"/>
        <end position="37"/>
    </location>
</feature>
<gene>
    <name evidence="12" type="ORF">FWK35_00017446</name>
</gene>
<feature type="repeat" description="TPR" evidence="10">
    <location>
        <begin position="613"/>
        <end position="646"/>
    </location>
</feature>
<evidence type="ECO:0000256" key="6">
    <source>
        <dbReference type="ARBA" id="ARBA00022989"/>
    </source>
</evidence>
<keyword evidence="8 11" id="KW-0472">Membrane</keyword>
<keyword evidence="5 10" id="KW-0802">TPR repeat</keyword>
<evidence type="ECO:0000256" key="8">
    <source>
        <dbReference type="ARBA" id="ARBA00023136"/>
    </source>
</evidence>
<evidence type="ECO:0000313" key="12">
    <source>
        <dbReference type="EMBL" id="KAF0757172.1"/>
    </source>
</evidence>
<sequence length="675" mass="77091">MSDSTQSSFSFLSNWKFSLAVCVPCFAVGLGATYYFYSKSNDKKQLPHEPTVKHRDIEGNNVVQKPLKSNGIDCDTVKVHKPTLTEQVEEFKKQGNAEFSKQNYDAAITFYTQALSMCPQSEKGLLSTVYQNRAAAYSKLNNNENCVADCDKALELVPSYKKALSRRARALTELGNFKLALEDITAVVMLDEFKNQSDIMFADSVIKSLGKKNLEEYKKHNVFNLPTKIFIENYMKSFSEDPFNDEFPQSLMKSEINTGLELALKCIKDKKYEEIEDACKEELKKTDNSLIRRTLALNLLATFSILRGNYATGVEHLTTVIETPGVPNKKIRKDIVVKAAEELIESSHRMNLTINEEKTKCLIMTRHTVNKTALKVGHFSSEQVDEFIYLEVNINIKNNMHNEIQLRINSPKKAYFAMNKIFNSRLLSKSTKLVINSLIKRSSVYHQQEQVEKSFEDLKRAENIDPNCSEVFHHRAQIYLLEMNSEKAVEEFKRAVELNPTFILSNVQCCYAQYLHAKHTSNVLDTEKFLNKLKGFVIKYPDYVESYTLYAQALTEKGAYEEADLLFKKVYEIYPENATLLVHRALVVLSWKSSINEAFTFLQQAIKVDPKCDYAYETLGTLYIQTGKLEEAVECLEKAVPLSKSEKELLHIFSLRDSARAQLAVVKRLGLTPQL</sequence>
<keyword evidence="4" id="KW-1000">Mitochondrion outer membrane</keyword>
<evidence type="ECO:0000256" key="5">
    <source>
        <dbReference type="ARBA" id="ARBA00022803"/>
    </source>
</evidence>
<evidence type="ECO:0000256" key="10">
    <source>
        <dbReference type="PROSITE-ProRule" id="PRU00339"/>
    </source>
</evidence>
<dbReference type="GO" id="GO:0030150">
    <property type="term" value="P:protein import into mitochondrial matrix"/>
    <property type="evidence" value="ECO:0007669"/>
    <property type="project" value="TreeGrafter"/>
</dbReference>
<dbReference type="PROSITE" id="PS50005">
    <property type="entry name" value="TPR"/>
    <property type="match status" value="4"/>
</dbReference>
<organism evidence="12 13">
    <name type="scientific">Aphis craccivora</name>
    <name type="common">Cowpea aphid</name>
    <dbReference type="NCBI Taxonomy" id="307492"/>
    <lineage>
        <taxon>Eukaryota</taxon>
        <taxon>Metazoa</taxon>
        <taxon>Ecdysozoa</taxon>
        <taxon>Arthropoda</taxon>
        <taxon>Hexapoda</taxon>
        <taxon>Insecta</taxon>
        <taxon>Pterygota</taxon>
        <taxon>Neoptera</taxon>
        <taxon>Paraneoptera</taxon>
        <taxon>Hemiptera</taxon>
        <taxon>Sternorrhyncha</taxon>
        <taxon>Aphidomorpha</taxon>
        <taxon>Aphidoidea</taxon>
        <taxon>Aphididae</taxon>
        <taxon>Aphidini</taxon>
        <taxon>Aphis</taxon>
        <taxon>Aphis</taxon>
    </lineage>
</organism>
<evidence type="ECO:0000256" key="7">
    <source>
        <dbReference type="ARBA" id="ARBA00023128"/>
    </source>
</evidence>
<comment type="caution">
    <text evidence="12">The sequence shown here is derived from an EMBL/GenBank/DDBJ whole genome shotgun (WGS) entry which is preliminary data.</text>
</comment>
<evidence type="ECO:0000256" key="1">
    <source>
        <dbReference type="ARBA" id="ARBA00004572"/>
    </source>
</evidence>
<dbReference type="SMART" id="SM00028">
    <property type="entry name" value="TPR"/>
    <property type="match status" value="8"/>
</dbReference>
<dbReference type="AlphaFoldDB" id="A0A6G0YJF2"/>
<dbReference type="SUPFAM" id="SSF48452">
    <property type="entry name" value="TPR-like"/>
    <property type="match status" value="1"/>
</dbReference>
<keyword evidence="6 11" id="KW-1133">Transmembrane helix</keyword>
<reference evidence="12 13" key="1">
    <citation type="submission" date="2019-08" db="EMBL/GenBank/DDBJ databases">
        <title>Whole genome of Aphis craccivora.</title>
        <authorList>
            <person name="Voronova N.V."/>
            <person name="Shulinski R.S."/>
            <person name="Bandarenka Y.V."/>
            <person name="Zhorov D.G."/>
            <person name="Warner D."/>
        </authorList>
    </citation>
    <scope>NUCLEOTIDE SEQUENCE [LARGE SCALE GENOMIC DNA]</scope>
    <source>
        <strain evidence="12">180601</strain>
        <tissue evidence="12">Whole Body</tissue>
    </source>
</reference>
<dbReference type="GO" id="GO:0045039">
    <property type="term" value="P:protein insertion into mitochondrial inner membrane"/>
    <property type="evidence" value="ECO:0007669"/>
    <property type="project" value="TreeGrafter"/>
</dbReference>
<dbReference type="PANTHER" id="PTHR46208:SF1">
    <property type="entry name" value="MITOCHONDRIAL IMPORT RECEPTOR SUBUNIT TOM70"/>
    <property type="match status" value="1"/>
</dbReference>
<dbReference type="EMBL" id="VUJU01003656">
    <property type="protein sequence ID" value="KAF0757172.1"/>
    <property type="molecule type" value="Genomic_DNA"/>
</dbReference>
<dbReference type="SUPFAM" id="SSF81901">
    <property type="entry name" value="HCP-like"/>
    <property type="match status" value="1"/>
</dbReference>
<evidence type="ECO:0000256" key="11">
    <source>
        <dbReference type="SAM" id="Phobius"/>
    </source>
</evidence>
<dbReference type="GO" id="GO:0030943">
    <property type="term" value="F:mitochondrion targeting sequence binding"/>
    <property type="evidence" value="ECO:0007669"/>
    <property type="project" value="TreeGrafter"/>
</dbReference>